<evidence type="ECO:0000256" key="12">
    <source>
        <dbReference type="SAM" id="SignalP"/>
    </source>
</evidence>
<dbReference type="GO" id="GO:0034361">
    <property type="term" value="C:very-low-density lipoprotein particle"/>
    <property type="evidence" value="ECO:0007669"/>
    <property type="project" value="TreeGrafter"/>
</dbReference>
<dbReference type="Gene3D" id="2.40.128.20">
    <property type="match status" value="1"/>
</dbReference>
<evidence type="ECO:0000256" key="6">
    <source>
        <dbReference type="ARBA" id="ARBA00022525"/>
    </source>
</evidence>
<comment type="subunit">
    <text evidence="3">Interacts with LRP2; LRP2 mediates APOM renal uptake and subsequent lysosomal degradation.</text>
</comment>
<evidence type="ECO:0000256" key="4">
    <source>
        <dbReference type="ARBA" id="ARBA00019937"/>
    </source>
</evidence>
<proteinExistence type="inferred from homology"/>
<dbReference type="GO" id="GO:0005319">
    <property type="term" value="F:lipid transporter activity"/>
    <property type="evidence" value="ECO:0007669"/>
    <property type="project" value="TreeGrafter"/>
</dbReference>
<keyword evidence="10" id="KW-1015">Disulfide bond</keyword>
<protein>
    <recommendedName>
        <fullName evidence="4">Apolipoprotein M</fullName>
    </recommendedName>
</protein>
<sequence>MWNRVVSYLLSLLSFFYQAIVPCPFPELLPANTIDHQQYLGKWYFRAAVSRYEAQIAKFQPLDSLWFNMERSGNGTLLLTGHAHMKGICIEETWTYRIHTDRHDLEQEGKPSRRSLLWSGRWADCGECIILQEIEPPLSPSDSEDSLNRFLLYARRSDVDPGVVAAFLKRTACNDMLASVTLPQEKGLVPARSHYLSAQEQA</sequence>
<dbReference type="Proteomes" id="UP000324091">
    <property type="component" value="Chromosome 10"/>
</dbReference>
<evidence type="ECO:0000256" key="5">
    <source>
        <dbReference type="ARBA" id="ARBA00022448"/>
    </source>
</evidence>
<comment type="caution">
    <text evidence="13">The sequence shown here is derived from an EMBL/GenBank/DDBJ whole genome shotgun (WGS) entry which is preliminary data.</text>
</comment>
<dbReference type="SUPFAM" id="SSF50814">
    <property type="entry name" value="Lipocalins"/>
    <property type="match status" value="1"/>
</dbReference>
<evidence type="ECO:0000313" key="13">
    <source>
        <dbReference type="EMBL" id="TWW80004.1"/>
    </source>
</evidence>
<keyword evidence="7 12" id="KW-0732">Signal</keyword>
<keyword evidence="9" id="KW-0445">Lipid transport</keyword>
<reference evidence="13 14" key="1">
    <citation type="submission" date="2019-04" db="EMBL/GenBank/DDBJ databases">
        <title>Chromosome genome assembly for Takifugu flavidus.</title>
        <authorList>
            <person name="Xiao S."/>
        </authorList>
    </citation>
    <scope>NUCLEOTIDE SEQUENCE [LARGE SCALE GENOMIC DNA]</scope>
    <source>
        <strain evidence="13">HTHZ2018</strain>
        <tissue evidence="13">Muscle</tissue>
    </source>
</reference>
<dbReference type="GO" id="GO:0034380">
    <property type="term" value="P:high-density lipoprotein particle assembly"/>
    <property type="evidence" value="ECO:0007669"/>
    <property type="project" value="TreeGrafter"/>
</dbReference>
<evidence type="ECO:0000256" key="3">
    <source>
        <dbReference type="ARBA" id="ARBA00011559"/>
    </source>
</evidence>
<dbReference type="InterPro" id="IPR012674">
    <property type="entry name" value="Calycin"/>
</dbReference>
<keyword evidence="13" id="KW-0449">Lipoprotein</keyword>
<keyword evidence="8" id="KW-0345">HDL</keyword>
<evidence type="ECO:0000313" key="14">
    <source>
        <dbReference type="Proteomes" id="UP000324091"/>
    </source>
</evidence>
<keyword evidence="5" id="KW-0813">Transport</keyword>
<feature type="chain" id="PRO_5022793177" description="Apolipoprotein M" evidence="12">
    <location>
        <begin position="23"/>
        <end position="202"/>
    </location>
</feature>
<comment type="similarity">
    <text evidence="2">Belongs to the calycin superfamily. Lipocalin family. Highly divergent.</text>
</comment>
<evidence type="ECO:0000256" key="8">
    <source>
        <dbReference type="ARBA" id="ARBA00022850"/>
    </source>
</evidence>
<dbReference type="GO" id="GO:0005543">
    <property type="term" value="F:phospholipid binding"/>
    <property type="evidence" value="ECO:0007669"/>
    <property type="project" value="TreeGrafter"/>
</dbReference>
<evidence type="ECO:0000256" key="1">
    <source>
        <dbReference type="ARBA" id="ARBA00004613"/>
    </source>
</evidence>
<organism evidence="13 14">
    <name type="scientific">Takifugu flavidus</name>
    <name type="common">sansaifugu</name>
    <dbReference type="NCBI Taxonomy" id="433684"/>
    <lineage>
        <taxon>Eukaryota</taxon>
        <taxon>Metazoa</taxon>
        <taxon>Chordata</taxon>
        <taxon>Craniata</taxon>
        <taxon>Vertebrata</taxon>
        <taxon>Euteleostomi</taxon>
        <taxon>Actinopterygii</taxon>
        <taxon>Neopterygii</taxon>
        <taxon>Teleostei</taxon>
        <taxon>Neoteleostei</taxon>
        <taxon>Acanthomorphata</taxon>
        <taxon>Eupercaria</taxon>
        <taxon>Tetraodontiformes</taxon>
        <taxon>Tetradontoidea</taxon>
        <taxon>Tetraodontidae</taxon>
        <taxon>Takifugu</taxon>
    </lineage>
</organism>
<feature type="signal peptide" evidence="12">
    <location>
        <begin position="1"/>
        <end position="22"/>
    </location>
</feature>
<keyword evidence="6" id="KW-0964">Secreted</keyword>
<dbReference type="GO" id="GO:0034384">
    <property type="term" value="P:high-density lipoprotein particle clearance"/>
    <property type="evidence" value="ECO:0007669"/>
    <property type="project" value="TreeGrafter"/>
</dbReference>
<evidence type="ECO:0000256" key="2">
    <source>
        <dbReference type="ARBA" id="ARBA00007071"/>
    </source>
</evidence>
<evidence type="ECO:0000256" key="10">
    <source>
        <dbReference type="ARBA" id="ARBA00023157"/>
    </source>
</evidence>
<keyword evidence="14" id="KW-1185">Reference proteome</keyword>
<accession>A0A5C6PJT1</accession>
<dbReference type="GO" id="GO:0034375">
    <property type="term" value="P:high-density lipoprotein particle remodeling"/>
    <property type="evidence" value="ECO:0007669"/>
    <property type="project" value="TreeGrafter"/>
</dbReference>
<gene>
    <name evidence="13" type="ORF">D4764_10G0010340</name>
</gene>
<dbReference type="GO" id="GO:0034362">
    <property type="term" value="C:low-density lipoprotein particle"/>
    <property type="evidence" value="ECO:0007669"/>
    <property type="project" value="TreeGrafter"/>
</dbReference>
<comment type="function">
    <text evidence="11">Probably involved in lipid transport. Can bind sphingosine-1-phosphate, myristic acid, palmitic acid and stearic acid, retinol, all-trans-retinoic acid and 9-cis-retinoic acid.</text>
</comment>
<dbReference type="EMBL" id="RHFK02000002">
    <property type="protein sequence ID" value="TWW80004.1"/>
    <property type="molecule type" value="Genomic_DNA"/>
</dbReference>
<evidence type="ECO:0000256" key="9">
    <source>
        <dbReference type="ARBA" id="ARBA00023055"/>
    </source>
</evidence>
<dbReference type="PANTHER" id="PTHR32028:SF1">
    <property type="entry name" value="APOLIPOPROTEIN M"/>
    <property type="match status" value="1"/>
</dbReference>
<dbReference type="Pfam" id="PF11032">
    <property type="entry name" value="ApoM"/>
    <property type="match status" value="1"/>
</dbReference>
<dbReference type="AlphaFoldDB" id="A0A5C6PJT1"/>
<name>A0A5C6PJT1_9TELE</name>
<dbReference type="GO" id="GO:0034364">
    <property type="term" value="C:high-density lipoprotein particle"/>
    <property type="evidence" value="ECO:0007669"/>
    <property type="project" value="UniProtKB-KW"/>
</dbReference>
<dbReference type="PANTHER" id="PTHR32028">
    <property type="entry name" value="APOLIPOPROTEIN M"/>
    <property type="match status" value="1"/>
</dbReference>
<dbReference type="GO" id="GO:0033344">
    <property type="term" value="P:cholesterol efflux"/>
    <property type="evidence" value="ECO:0007669"/>
    <property type="project" value="TreeGrafter"/>
</dbReference>
<evidence type="ECO:0000256" key="11">
    <source>
        <dbReference type="ARBA" id="ARBA00025553"/>
    </source>
</evidence>
<comment type="subcellular location">
    <subcellularLocation>
        <location evidence="1">Secreted</location>
    </subcellularLocation>
</comment>
<evidence type="ECO:0000256" key="7">
    <source>
        <dbReference type="ARBA" id="ARBA00022729"/>
    </source>
</evidence>
<dbReference type="InterPro" id="IPR022734">
    <property type="entry name" value="ApoM"/>
</dbReference>